<dbReference type="AlphaFoldDB" id="A0A165KTP0"/>
<dbReference type="OrthoDB" id="2498029at2759"/>
<dbReference type="EMBL" id="KV429173">
    <property type="protein sequence ID" value="KZT63565.1"/>
    <property type="molecule type" value="Genomic_DNA"/>
</dbReference>
<dbReference type="Proteomes" id="UP000076727">
    <property type="component" value="Unassembled WGS sequence"/>
</dbReference>
<name>A0A165KTP0_9APHY</name>
<organism evidence="1 2">
    <name type="scientific">Daedalea quercina L-15889</name>
    <dbReference type="NCBI Taxonomy" id="1314783"/>
    <lineage>
        <taxon>Eukaryota</taxon>
        <taxon>Fungi</taxon>
        <taxon>Dikarya</taxon>
        <taxon>Basidiomycota</taxon>
        <taxon>Agaricomycotina</taxon>
        <taxon>Agaricomycetes</taxon>
        <taxon>Polyporales</taxon>
        <taxon>Fomitopsis</taxon>
    </lineage>
</organism>
<feature type="non-terminal residue" evidence="1">
    <location>
        <position position="1"/>
    </location>
</feature>
<gene>
    <name evidence="1" type="ORF">DAEQUDRAFT_778076</name>
</gene>
<proteinExistence type="predicted"/>
<accession>A0A165KTP0</accession>
<evidence type="ECO:0000313" key="2">
    <source>
        <dbReference type="Proteomes" id="UP000076727"/>
    </source>
</evidence>
<evidence type="ECO:0000313" key="1">
    <source>
        <dbReference type="EMBL" id="KZT63565.1"/>
    </source>
</evidence>
<protein>
    <submittedName>
        <fullName evidence="1">Uncharacterized protein</fullName>
    </submittedName>
</protein>
<sequence>IQPPANPAAAKSHVRPPRAQPVAIKVNEPLDHTAPVILHAPYEYDAQEGQRSGSRLCLPCDSKVSAGMQTSTYPSLADKFVLPSDIPCVHLDHRRSARNMYGMPNVLATFDYLDR</sequence>
<reference evidence="1 2" key="1">
    <citation type="journal article" date="2016" name="Mol. Biol. Evol.">
        <title>Comparative Genomics of Early-Diverging Mushroom-Forming Fungi Provides Insights into the Origins of Lignocellulose Decay Capabilities.</title>
        <authorList>
            <person name="Nagy L.G."/>
            <person name="Riley R."/>
            <person name="Tritt A."/>
            <person name="Adam C."/>
            <person name="Daum C."/>
            <person name="Floudas D."/>
            <person name="Sun H."/>
            <person name="Yadav J.S."/>
            <person name="Pangilinan J."/>
            <person name="Larsson K.H."/>
            <person name="Matsuura K."/>
            <person name="Barry K."/>
            <person name="Labutti K."/>
            <person name="Kuo R."/>
            <person name="Ohm R.A."/>
            <person name="Bhattacharya S.S."/>
            <person name="Shirouzu T."/>
            <person name="Yoshinaga Y."/>
            <person name="Martin F.M."/>
            <person name="Grigoriev I.V."/>
            <person name="Hibbett D.S."/>
        </authorList>
    </citation>
    <scope>NUCLEOTIDE SEQUENCE [LARGE SCALE GENOMIC DNA]</scope>
    <source>
        <strain evidence="1 2">L-15889</strain>
    </source>
</reference>
<keyword evidence="2" id="KW-1185">Reference proteome</keyword>